<dbReference type="EMBL" id="CAXAMN010021485">
    <property type="protein sequence ID" value="CAK9060140.1"/>
    <property type="molecule type" value="Genomic_DNA"/>
</dbReference>
<reference evidence="2 3" key="1">
    <citation type="submission" date="2024-02" db="EMBL/GenBank/DDBJ databases">
        <authorList>
            <person name="Chen Y."/>
            <person name="Shah S."/>
            <person name="Dougan E. K."/>
            <person name="Thang M."/>
            <person name="Chan C."/>
        </authorList>
    </citation>
    <scope>NUCLEOTIDE SEQUENCE [LARGE SCALE GENOMIC DNA]</scope>
</reference>
<accession>A0ABP0NCV7</accession>
<dbReference type="Pfam" id="PF07209">
    <property type="entry name" value="DUF1415"/>
    <property type="match status" value="1"/>
</dbReference>
<evidence type="ECO:0000313" key="2">
    <source>
        <dbReference type="EMBL" id="CAK9060140.1"/>
    </source>
</evidence>
<evidence type="ECO:0000256" key="1">
    <source>
        <dbReference type="ARBA" id="ARBA00010994"/>
    </source>
</evidence>
<name>A0ABP0NCV7_9DINO</name>
<dbReference type="Gene3D" id="1.10.238.10">
    <property type="entry name" value="EF-hand"/>
    <property type="match status" value="1"/>
</dbReference>
<dbReference type="InterPro" id="IPR008907">
    <property type="entry name" value="TPP/p25"/>
</dbReference>
<dbReference type="InterPro" id="IPR009858">
    <property type="entry name" value="DUF1415"/>
</dbReference>
<dbReference type="SUPFAM" id="SSF47473">
    <property type="entry name" value="EF-hand"/>
    <property type="match status" value="1"/>
</dbReference>
<dbReference type="InterPro" id="IPR011992">
    <property type="entry name" value="EF-hand-dom_pair"/>
</dbReference>
<comment type="caution">
    <text evidence="2">The sequence shown here is derived from an EMBL/GenBank/DDBJ whole genome shotgun (WGS) entry which is preliminary data.</text>
</comment>
<keyword evidence="3" id="KW-1185">Reference proteome</keyword>
<protein>
    <submittedName>
        <fullName evidence="2">Uncharacterized protein</fullName>
    </submittedName>
</protein>
<organism evidence="2 3">
    <name type="scientific">Durusdinium trenchii</name>
    <dbReference type="NCBI Taxonomy" id="1381693"/>
    <lineage>
        <taxon>Eukaryota</taxon>
        <taxon>Sar</taxon>
        <taxon>Alveolata</taxon>
        <taxon>Dinophyceae</taxon>
        <taxon>Suessiales</taxon>
        <taxon>Symbiodiniaceae</taxon>
        <taxon>Durusdinium</taxon>
    </lineage>
</organism>
<dbReference type="Proteomes" id="UP001642484">
    <property type="component" value="Unassembled WGS sequence"/>
</dbReference>
<proteinExistence type="inferred from homology"/>
<gene>
    <name evidence="2" type="ORF">CCMP2556_LOCUS29588</name>
</gene>
<comment type="similarity">
    <text evidence="1">Belongs to the TPPP family.</text>
</comment>
<dbReference type="Pfam" id="PF05517">
    <property type="entry name" value="p25-alpha"/>
    <property type="match status" value="1"/>
</dbReference>
<dbReference type="PANTHER" id="PTHR12932">
    <property type="entry name" value="P25 ALPHA-RELATED"/>
    <property type="match status" value="1"/>
</dbReference>
<dbReference type="PANTHER" id="PTHR12932:SF9">
    <property type="entry name" value="TUBULIN POLYMERIZATION-PROMOTING PROTEIN HOMOLOG"/>
    <property type="match status" value="1"/>
</dbReference>
<sequence length="486" mass="53722">MILGLDLCPFAQAPAQRNGLKVLSSTGCSGEDVLEDLQFEAEILQAQDPEMPATTLLVCGHVPEWLDFNQFHEFYARELQNGRVLSRMLGLEVAIVAFHPDCASSELVAGGEVAVQYDGETCLAQVLKETDREMLSVRLLGRIIESTLSEEEEGEDVAIQAFDQEEEVLCRRSDVLWALDTDSGRSGADAREALARAPRPVLHLLRSNDLARVAQEEREEVYRHNDHLLDRMGIDAFEELIRQCGLDAWFRCPGTRAIENPETILYSFCVPGSLEWDGKSFLKLCKDTGIIDSSFTAVDADLTFAKVLKKGLRRLSLPQLHEALTAVAAKKGVRDVDNAVGFWFSLLDERVNAHRSPAQIWEVLKQIAQATDYFSDCIHGIFEDPVGGSQSQCIQWMGRRTADGHPGIFTKKGPEDTGPAAEDADYADLVMIYLFADAATYSAVPLPSLASPNAVSQRPLKRTCKDHLCVNFRHLQCCAVDPVIAG</sequence>
<evidence type="ECO:0000313" key="3">
    <source>
        <dbReference type="Proteomes" id="UP001642484"/>
    </source>
</evidence>